<evidence type="ECO:0000313" key="3">
    <source>
        <dbReference type="Proteomes" id="UP001293254"/>
    </source>
</evidence>
<reference evidence="2" key="2">
    <citation type="journal article" date="2024" name="Plant">
        <title>Genomic evolution and insights into agronomic trait innovations of Sesamum species.</title>
        <authorList>
            <person name="Miao H."/>
            <person name="Wang L."/>
            <person name="Qu L."/>
            <person name="Liu H."/>
            <person name="Sun Y."/>
            <person name="Le M."/>
            <person name="Wang Q."/>
            <person name="Wei S."/>
            <person name="Zheng Y."/>
            <person name="Lin W."/>
            <person name="Duan Y."/>
            <person name="Cao H."/>
            <person name="Xiong S."/>
            <person name="Wang X."/>
            <person name="Wei L."/>
            <person name="Li C."/>
            <person name="Ma Q."/>
            <person name="Ju M."/>
            <person name="Zhao R."/>
            <person name="Li G."/>
            <person name="Mu C."/>
            <person name="Tian Q."/>
            <person name="Mei H."/>
            <person name="Zhang T."/>
            <person name="Gao T."/>
            <person name="Zhang H."/>
        </authorList>
    </citation>
    <scope>NUCLEOTIDE SEQUENCE</scope>
    <source>
        <strain evidence="2">3651</strain>
    </source>
</reference>
<accession>A0AAE1YY71</accession>
<protein>
    <recommendedName>
        <fullName evidence="4">Zinc finger GRF-type domain-containing protein</fullName>
    </recommendedName>
</protein>
<dbReference type="EMBL" id="JACGWO010000001">
    <property type="protein sequence ID" value="KAK4438173.1"/>
    <property type="molecule type" value="Genomic_DNA"/>
</dbReference>
<dbReference type="PANTHER" id="PTHR33248">
    <property type="entry name" value="ZINC ION-BINDING PROTEIN"/>
    <property type="match status" value="1"/>
</dbReference>
<feature type="compositionally biased region" description="Basic and acidic residues" evidence="1">
    <location>
        <begin position="1"/>
        <end position="14"/>
    </location>
</feature>
<comment type="caution">
    <text evidence="2">The sequence shown here is derived from an EMBL/GenBank/DDBJ whole genome shotgun (WGS) entry which is preliminary data.</text>
</comment>
<feature type="region of interest" description="Disordered" evidence="1">
    <location>
        <begin position="1"/>
        <end position="20"/>
    </location>
</feature>
<keyword evidence="3" id="KW-1185">Reference proteome</keyword>
<evidence type="ECO:0000313" key="2">
    <source>
        <dbReference type="EMBL" id="KAK4438173.1"/>
    </source>
</evidence>
<gene>
    <name evidence="2" type="ORF">Salat_0151500</name>
</gene>
<dbReference type="Proteomes" id="UP001293254">
    <property type="component" value="Unassembled WGS sequence"/>
</dbReference>
<organism evidence="2 3">
    <name type="scientific">Sesamum alatum</name>
    <dbReference type="NCBI Taxonomy" id="300844"/>
    <lineage>
        <taxon>Eukaryota</taxon>
        <taxon>Viridiplantae</taxon>
        <taxon>Streptophyta</taxon>
        <taxon>Embryophyta</taxon>
        <taxon>Tracheophyta</taxon>
        <taxon>Spermatophyta</taxon>
        <taxon>Magnoliopsida</taxon>
        <taxon>eudicotyledons</taxon>
        <taxon>Gunneridae</taxon>
        <taxon>Pentapetalae</taxon>
        <taxon>asterids</taxon>
        <taxon>lamiids</taxon>
        <taxon>Lamiales</taxon>
        <taxon>Pedaliaceae</taxon>
        <taxon>Sesamum</taxon>
    </lineage>
</organism>
<evidence type="ECO:0008006" key="4">
    <source>
        <dbReference type="Google" id="ProtNLM"/>
    </source>
</evidence>
<proteinExistence type="predicted"/>
<reference evidence="2" key="1">
    <citation type="submission" date="2020-06" db="EMBL/GenBank/DDBJ databases">
        <authorList>
            <person name="Li T."/>
            <person name="Hu X."/>
            <person name="Zhang T."/>
            <person name="Song X."/>
            <person name="Zhang H."/>
            <person name="Dai N."/>
            <person name="Sheng W."/>
            <person name="Hou X."/>
            <person name="Wei L."/>
        </authorList>
    </citation>
    <scope>NUCLEOTIDE SEQUENCE</scope>
    <source>
        <strain evidence="2">3651</strain>
        <tissue evidence="2">Leaf</tissue>
    </source>
</reference>
<name>A0AAE1YY71_9LAMI</name>
<dbReference type="AlphaFoldDB" id="A0AAE1YY71"/>
<sequence length="212" mass="24091">MSRESSGWADDRWSDSTTSSRTYSRHSAASFEDAILLTCECGKNIVVRTSWTRLNPGRRFRACPGNGHSYRGSLQWVDPPMCRRAKEVIPGLLSRLSREEELVKTASDRVQEVESVVLRLQRFVEDHGPIPIISAFDRFSVKVKPCVLAYRYGPDPDWEALGILFSDEVNDNAHIEGADNNFSDLHPRHEVLDLEYSYETKESSDTLLDNVL</sequence>
<evidence type="ECO:0000256" key="1">
    <source>
        <dbReference type="SAM" id="MobiDB-lite"/>
    </source>
</evidence>